<dbReference type="SUPFAM" id="SSF55874">
    <property type="entry name" value="ATPase domain of HSP90 chaperone/DNA topoisomerase II/histidine kinase"/>
    <property type="match status" value="1"/>
</dbReference>
<dbReference type="EMBL" id="WAGX01000005">
    <property type="protein sequence ID" value="KAB1437950.1"/>
    <property type="molecule type" value="Genomic_DNA"/>
</dbReference>
<keyword evidence="1" id="KW-1133">Transmembrane helix</keyword>
<dbReference type="AlphaFoldDB" id="A0A7V7QJW3"/>
<dbReference type="Pfam" id="PF06580">
    <property type="entry name" value="His_kinase"/>
    <property type="match status" value="1"/>
</dbReference>
<keyword evidence="4" id="KW-1185">Reference proteome</keyword>
<feature type="domain" description="Signal transduction histidine kinase internal region" evidence="2">
    <location>
        <begin position="375"/>
        <end position="452"/>
    </location>
</feature>
<comment type="caution">
    <text evidence="3">The sequence shown here is derived from an EMBL/GenBank/DDBJ whole genome shotgun (WGS) entry which is preliminary data.</text>
</comment>
<dbReference type="Gene3D" id="3.30.565.10">
    <property type="entry name" value="Histidine kinase-like ATPase, C-terminal domain"/>
    <property type="match status" value="1"/>
</dbReference>
<dbReference type="Proteomes" id="UP000461768">
    <property type="component" value="Unassembled WGS sequence"/>
</dbReference>
<feature type="transmembrane region" description="Helical" evidence="1">
    <location>
        <begin position="287"/>
        <end position="308"/>
    </location>
</feature>
<reference evidence="3 4" key="1">
    <citation type="submission" date="2019-09" db="EMBL/GenBank/DDBJ databases">
        <authorList>
            <person name="Valk L.C."/>
        </authorList>
    </citation>
    <scope>NUCLEOTIDE SEQUENCE [LARGE SCALE GENOMIC DNA]</scope>
    <source>
        <strain evidence="3">GalUA</strain>
    </source>
</reference>
<dbReference type="GO" id="GO:0000155">
    <property type="term" value="F:phosphorelay sensor kinase activity"/>
    <property type="evidence" value="ECO:0007669"/>
    <property type="project" value="InterPro"/>
</dbReference>
<protein>
    <recommendedName>
        <fullName evidence="2">Signal transduction histidine kinase internal region domain-containing protein</fullName>
    </recommendedName>
</protein>
<dbReference type="InterPro" id="IPR036890">
    <property type="entry name" value="HATPase_C_sf"/>
</dbReference>
<dbReference type="OrthoDB" id="9809348at2"/>
<dbReference type="PANTHER" id="PTHR34220:SF7">
    <property type="entry name" value="SENSOR HISTIDINE KINASE YPDA"/>
    <property type="match status" value="1"/>
</dbReference>
<reference evidence="3 4" key="2">
    <citation type="submission" date="2020-02" db="EMBL/GenBank/DDBJ databases">
        <title>Candidatus Galacturonibacter soehngenii shows hetero-acetogenic catabolism of galacturonic acid but lacks a canonical carbon monoxide dehydrogenase/acetyl-CoA synthase complex.</title>
        <authorList>
            <person name="Diender M."/>
            <person name="Stouten G.R."/>
            <person name="Petersen J.F."/>
            <person name="Nielsen P.H."/>
            <person name="Dueholm M.S."/>
            <person name="Pronk J.T."/>
            <person name="Van Loosdrecht M.C.M."/>
        </authorList>
    </citation>
    <scope>NUCLEOTIDE SEQUENCE [LARGE SCALE GENOMIC DNA]</scope>
    <source>
        <strain evidence="3">GalUA</strain>
    </source>
</reference>
<dbReference type="GO" id="GO:0016020">
    <property type="term" value="C:membrane"/>
    <property type="evidence" value="ECO:0007669"/>
    <property type="project" value="InterPro"/>
</dbReference>
<name>A0A7V7QJW3_9FIRM</name>
<dbReference type="InterPro" id="IPR010559">
    <property type="entry name" value="Sig_transdc_His_kin_internal"/>
</dbReference>
<evidence type="ECO:0000259" key="2">
    <source>
        <dbReference type="Pfam" id="PF06580"/>
    </source>
</evidence>
<dbReference type="RefSeq" id="WP_151144597.1">
    <property type="nucleotide sequence ID" value="NZ_WAGX01000005.1"/>
</dbReference>
<sequence length="574" mass="66799">MTKHRLEIKVILLYFAVILFIIGMYFRTFQFVYMEHEKKIMGEESIATLQTIQTAISTVIKSANDFSKLVLADEVIQKVMNSGDLFGNISEQSALNQRIYAQTQFSDLIESVWFIDSKNQILSIGDQSNDFYSIDSLHDFTWYEPVLLKKGGYELVVTTQEETNSISMIRPYKNLENFEIIGFYSINIKIDALRSTYLNALDQGSEEIVIMDQEDNFICKDGVSILDKGEFARFNHKLNNMTKDSFMEHIKVNGGRYLITGVKIPKEGYTILRILPIDMKRYNTEMLSINIILIIISSVLILIGSVIISRAVTMPIQLMLTHMKQAETGEFYKIHEKSFFKEFTILFEGYNLMIEKIQLLIRQTIEKQKIIRRVELNEMQEQMKPHFLYNTLDAIEALAMLGENKKVCELVQALGDFYRRSVSKGRDMLTVAEEIKIVEDYISIMKIRFSDTFIEQITVDESALNYRLPKLTLQPLVENVFQHGIREKEEIGHIFIGAKMDKTILHIWVMDDGDGIPTHILEHIKSKSQKEEQTSFGLRGTIERMQLIYEERFSYRIENGELTQIHFYVEMKEY</sequence>
<evidence type="ECO:0000313" key="4">
    <source>
        <dbReference type="Proteomes" id="UP000461768"/>
    </source>
</evidence>
<evidence type="ECO:0000313" key="3">
    <source>
        <dbReference type="EMBL" id="KAB1437950.1"/>
    </source>
</evidence>
<organism evidence="3 4">
    <name type="scientific">Candidatus Galacturonatibacter soehngenii</name>
    <dbReference type="NCBI Taxonomy" id="2307010"/>
    <lineage>
        <taxon>Bacteria</taxon>
        <taxon>Bacillati</taxon>
        <taxon>Bacillota</taxon>
        <taxon>Clostridia</taxon>
        <taxon>Lachnospirales</taxon>
        <taxon>Lachnospiraceae</taxon>
        <taxon>Candidatus Galacturonatibacter</taxon>
    </lineage>
</organism>
<evidence type="ECO:0000256" key="1">
    <source>
        <dbReference type="SAM" id="Phobius"/>
    </source>
</evidence>
<feature type="transmembrane region" description="Helical" evidence="1">
    <location>
        <begin position="12"/>
        <end position="33"/>
    </location>
</feature>
<keyword evidence="1" id="KW-0812">Transmembrane</keyword>
<gene>
    <name evidence="3" type="ORF">F7O84_10215</name>
</gene>
<keyword evidence="1" id="KW-0472">Membrane</keyword>
<dbReference type="InterPro" id="IPR050640">
    <property type="entry name" value="Bact_2-comp_sensor_kinase"/>
</dbReference>
<proteinExistence type="predicted"/>
<dbReference type="Gene3D" id="6.10.340.10">
    <property type="match status" value="1"/>
</dbReference>
<dbReference type="PANTHER" id="PTHR34220">
    <property type="entry name" value="SENSOR HISTIDINE KINASE YPDA"/>
    <property type="match status" value="1"/>
</dbReference>
<accession>A0A7V7QJW3</accession>